<dbReference type="InterPro" id="IPR036388">
    <property type="entry name" value="WH-like_DNA-bd_sf"/>
</dbReference>
<dbReference type="PRINTS" id="PR00037">
    <property type="entry name" value="HTHLACR"/>
</dbReference>
<dbReference type="InterPro" id="IPR036390">
    <property type="entry name" value="WH_DNA-bd_sf"/>
</dbReference>
<dbReference type="AlphaFoldDB" id="A0A1U9KS93"/>
<dbReference type="SUPFAM" id="SSF100950">
    <property type="entry name" value="NagB/RpiA/CoA transferase-like"/>
    <property type="match status" value="1"/>
</dbReference>
<dbReference type="GO" id="GO:0003700">
    <property type="term" value="F:DNA-binding transcription factor activity"/>
    <property type="evidence" value="ECO:0007669"/>
    <property type="project" value="InterPro"/>
</dbReference>
<dbReference type="SMART" id="SM01134">
    <property type="entry name" value="DeoRC"/>
    <property type="match status" value="1"/>
</dbReference>
<keyword evidence="4" id="KW-1185">Reference proteome</keyword>
<dbReference type="KEGG" id="nch:A0U93_12970"/>
<dbReference type="InterPro" id="IPR014036">
    <property type="entry name" value="DeoR-like_C"/>
</dbReference>
<protein>
    <submittedName>
        <fullName evidence="3">Transcriptional regulator</fullName>
    </submittedName>
</protein>
<dbReference type="InterPro" id="IPR050313">
    <property type="entry name" value="Carb_Metab_HTH_regulators"/>
</dbReference>
<keyword evidence="2" id="KW-0804">Transcription</keyword>
<dbReference type="STRING" id="320497.A0U93_12970"/>
<dbReference type="PROSITE" id="PS51000">
    <property type="entry name" value="HTH_DEOR_2"/>
    <property type="match status" value="1"/>
</dbReference>
<dbReference type="EMBL" id="CP014691">
    <property type="protein sequence ID" value="AQS88678.1"/>
    <property type="molecule type" value="Genomic_DNA"/>
</dbReference>
<dbReference type="OrthoDB" id="9816363at2"/>
<dbReference type="Pfam" id="PF08220">
    <property type="entry name" value="HTH_DeoR"/>
    <property type="match status" value="1"/>
</dbReference>
<keyword evidence="1" id="KW-0805">Transcription regulation</keyword>
<accession>A0A1U9KS93</accession>
<evidence type="ECO:0000256" key="2">
    <source>
        <dbReference type="ARBA" id="ARBA00023163"/>
    </source>
</evidence>
<dbReference type="InterPro" id="IPR001034">
    <property type="entry name" value="DeoR_HTH"/>
</dbReference>
<dbReference type="PANTHER" id="PTHR30363:SF44">
    <property type="entry name" value="AGA OPERON TRANSCRIPTIONAL REPRESSOR-RELATED"/>
    <property type="match status" value="1"/>
</dbReference>
<proteinExistence type="predicted"/>
<reference evidence="3 4" key="1">
    <citation type="submission" date="2016-03" db="EMBL/GenBank/DDBJ databases">
        <title>Acetic acid bacteria sequencing.</title>
        <authorList>
            <person name="Brandt J."/>
            <person name="Jakob F."/>
            <person name="Vogel R.F."/>
        </authorList>
    </citation>
    <scope>NUCLEOTIDE SEQUENCE [LARGE SCALE GENOMIC DNA]</scope>
    <source>
        <strain evidence="3 4">NBRC 101099</strain>
    </source>
</reference>
<name>A0A1U9KS93_9PROT</name>
<dbReference type="InterPro" id="IPR037171">
    <property type="entry name" value="NagB/RpiA_transferase-like"/>
</dbReference>
<evidence type="ECO:0000256" key="1">
    <source>
        <dbReference type="ARBA" id="ARBA00023015"/>
    </source>
</evidence>
<organism evidence="3 4">
    <name type="scientific">Neoasaia chiangmaiensis</name>
    <dbReference type="NCBI Taxonomy" id="320497"/>
    <lineage>
        <taxon>Bacteria</taxon>
        <taxon>Pseudomonadati</taxon>
        <taxon>Pseudomonadota</taxon>
        <taxon>Alphaproteobacteria</taxon>
        <taxon>Acetobacterales</taxon>
        <taxon>Acetobacteraceae</taxon>
        <taxon>Neoasaia</taxon>
    </lineage>
</organism>
<dbReference type="Pfam" id="PF00455">
    <property type="entry name" value="DeoRC"/>
    <property type="match status" value="1"/>
</dbReference>
<dbReference type="Proteomes" id="UP000188604">
    <property type="component" value="Chromosome"/>
</dbReference>
<gene>
    <name evidence="3" type="ORF">A0U93_12970</name>
</gene>
<evidence type="ECO:0000313" key="3">
    <source>
        <dbReference type="EMBL" id="AQS88678.1"/>
    </source>
</evidence>
<evidence type="ECO:0000313" key="4">
    <source>
        <dbReference type="Proteomes" id="UP000188604"/>
    </source>
</evidence>
<sequence length="265" mass="28937">MRGNAQEPTVRRRETSERQQKILDLLFEAGNASIDDLARRFDVSRMTIHRDADALVGRGLINKIHGGLTVRNRATATRSVSYRQGKALSLKQAIITDAVAHVRPEQVLILDDSTTVAEMLPLLPALAPLTIITNAMGVIQALAPYPGLKLICVGGEYSPSRDAFFGLISERGAQALRADTMFLSTSVVNGVTAYQNDQDVVMVKRALMSIADRSILLADSTKFRKAGLHQLAELQEFDEVLADGDLGDAQRKRLIDNGVNLKICS</sequence>
<dbReference type="Gene3D" id="1.10.10.10">
    <property type="entry name" value="Winged helix-like DNA-binding domain superfamily/Winged helix DNA-binding domain"/>
    <property type="match status" value="1"/>
</dbReference>
<dbReference type="SUPFAM" id="SSF46785">
    <property type="entry name" value="Winged helix' DNA-binding domain"/>
    <property type="match status" value="1"/>
</dbReference>
<dbReference type="PANTHER" id="PTHR30363">
    <property type="entry name" value="HTH-TYPE TRANSCRIPTIONAL REGULATOR SRLR-RELATED"/>
    <property type="match status" value="1"/>
</dbReference>
<dbReference type="SMART" id="SM00420">
    <property type="entry name" value="HTH_DEOR"/>
    <property type="match status" value="1"/>
</dbReference>